<proteinExistence type="predicted"/>
<reference evidence="1 2" key="1">
    <citation type="submission" date="2021-08" db="EMBL/GenBank/DDBJ databases">
        <title>Bactericidal Effect of Pseudomonas oryziphila sp. nov., a novel Pseudomonas Species Against Xanthomonas oryzae Reduces Disease Severity of Bacterial Leaf Streak of Rice.</title>
        <authorList>
            <person name="Yang R."/>
            <person name="Li S."/>
            <person name="Li Y."/>
            <person name="Yan Y."/>
            <person name="Fang Y."/>
            <person name="Zou L."/>
            <person name="Chen G."/>
        </authorList>
    </citation>
    <scope>NUCLEOTIDE SEQUENCE [LARGE SCALE GENOMIC DNA]</scope>
    <source>
        <strain evidence="1 2">DSM 17497</strain>
    </source>
</reference>
<gene>
    <name evidence="1" type="ORF">K5H97_16950</name>
</gene>
<protein>
    <submittedName>
        <fullName evidence="1">Uncharacterized protein</fullName>
    </submittedName>
</protein>
<sequence length="76" mass="8679">MNKKTRQDVVDIIESRFTQICASFSDILRGELEMAIDLAGLTDAIGLDQQRNYKQRLNKIIERNSQQLQEALGRVA</sequence>
<dbReference type="RefSeq" id="WP_028691479.1">
    <property type="nucleotide sequence ID" value="NZ_CP081966.1"/>
</dbReference>
<accession>A0ABX9AY10</accession>
<evidence type="ECO:0000313" key="2">
    <source>
        <dbReference type="Proteomes" id="UP000825591"/>
    </source>
</evidence>
<dbReference type="EMBL" id="CP081966">
    <property type="protein sequence ID" value="QZP24524.1"/>
    <property type="molecule type" value="Genomic_DNA"/>
</dbReference>
<name>A0ABX9AY10_9PSED</name>
<organism evidence="1 2">
    <name type="scientific">Pseudomonas mosselii</name>
    <dbReference type="NCBI Taxonomy" id="78327"/>
    <lineage>
        <taxon>Bacteria</taxon>
        <taxon>Pseudomonadati</taxon>
        <taxon>Pseudomonadota</taxon>
        <taxon>Gammaproteobacteria</taxon>
        <taxon>Pseudomonadales</taxon>
        <taxon>Pseudomonadaceae</taxon>
        <taxon>Pseudomonas</taxon>
    </lineage>
</organism>
<keyword evidence="2" id="KW-1185">Reference proteome</keyword>
<dbReference type="Proteomes" id="UP000825591">
    <property type="component" value="Chromosome"/>
</dbReference>
<evidence type="ECO:0000313" key="1">
    <source>
        <dbReference type="EMBL" id="QZP24524.1"/>
    </source>
</evidence>